<keyword evidence="2" id="KW-0472">Membrane</keyword>
<organism evidence="3 4">
    <name type="scientific">Actinospica durhamensis</name>
    <dbReference type="NCBI Taxonomy" id="1508375"/>
    <lineage>
        <taxon>Bacteria</taxon>
        <taxon>Bacillati</taxon>
        <taxon>Actinomycetota</taxon>
        <taxon>Actinomycetes</taxon>
        <taxon>Catenulisporales</taxon>
        <taxon>Actinospicaceae</taxon>
        <taxon>Actinospica</taxon>
    </lineage>
</organism>
<dbReference type="EMBL" id="JAGSOG010000134">
    <property type="protein sequence ID" value="MBR7836294.1"/>
    <property type="molecule type" value="Genomic_DNA"/>
</dbReference>
<evidence type="ECO:0000256" key="2">
    <source>
        <dbReference type="SAM" id="Phobius"/>
    </source>
</evidence>
<dbReference type="AlphaFoldDB" id="A0A941IQK2"/>
<sequence>MSDSSGYGQGQPQQPQQQPYPYDPSASGFPQQPGYGAQPGQPIQPGGPIQPGYGGEHGGYPQPLAPKKTNGALIATVVAAVLVVGGGIAAAVVLTGKSNNPSPVADQSSRPPVATSGATGGASPSSASTSTGSGSLSIPASVSGMKLLDDSESKSAVSSMSTSLAGDKDLYPDPVIAAYNDGGGDNVTELFENQAIADLDSSTQSEFTSYDPSTVVSQLMTGAQISNAEDESTTASNGALSCGSRTVNSIDVVFCFWDDTTSFGGLEFFTSTSLSDDAAKADAIRAASEGS</sequence>
<keyword evidence="2" id="KW-1133">Transmembrane helix</keyword>
<feature type="compositionally biased region" description="Polar residues" evidence="1">
    <location>
        <begin position="97"/>
        <end position="110"/>
    </location>
</feature>
<protein>
    <submittedName>
        <fullName evidence="3">Uncharacterized protein</fullName>
    </submittedName>
</protein>
<feature type="transmembrane region" description="Helical" evidence="2">
    <location>
        <begin position="72"/>
        <end position="94"/>
    </location>
</feature>
<evidence type="ECO:0000313" key="4">
    <source>
        <dbReference type="Proteomes" id="UP000675781"/>
    </source>
</evidence>
<evidence type="ECO:0000313" key="3">
    <source>
        <dbReference type="EMBL" id="MBR7836294.1"/>
    </source>
</evidence>
<feature type="compositionally biased region" description="Low complexity" evidence="1">
    <location>
        <begin position="114"/>
        <end position="135"/>
    </location>
</feature>
<proteinExistence type="predicted"/>
<gene>
    <name evidence="3" type="ORF">KDL01_23655</name>
</gene>
<feature type="compositionally biased region" description="Low complexity" evidence="1">
    <location>
        <begin position="28"/>
        <end position="51"/>
    </location>
</feature>
<comment type="caution">
    <text evidence="3">The sequence shown here is derived from an EMBL/GenBank/DDBJ whole genome shotgun (WGS) entry which is preliminary data.</text>
</comment>
<evidence type="ECO:0000256" key="1">
    <source>
        <dbReference type="SAM" id="MobiDB-lite"/>
    </source>
</evidence>
<keyword evidence="4" id="KW-1185">Reference proteome</keyword>
<name>A0A941IQK2_9ACTN</name>
<dbReference type="Proteomes" id="UP000675781">
    <property type="component" value="Unassembled WGS sequence"/>
</dbReference>
<accession>A0A941IQK2</accession>
<feature type="compositionally biased region" description="Low complexity" evidence="1">
    <location>
        <begin position="10"/>
        <end position="20"/>
    </location>
</feature>
<feature type="region of interest" description="Disordered" evidence="1">
    <location>
        <begin position="96"/>
        <end position="136"/>
    </location>
</feature>
<feature type="region of interest" description="Disordered" evidence="1">
    <location>
        <begin position="1"/>
        <end position="64"/>
    </location>
</feature>
<dbReference type="RefSeq" id="WP_212530774.1">
    <property type="nucleotide sequence ID" value="NZ_JAGSOG010000134.1"/>
</dbReference>
<reference evidence="3" key="1">
    <citation type="submission" date="2021-04" db="EMBL/GenBank/DDBJ databases">
        <title>Genome based classification of Actinospica acidithermotolerans sp. nov., an actinobacterium isolated from an Indonesian hot spring.</title>
        <authorList>
            <person name="Kusuma A.B."/>
            <person name="Putra K.E."/>
            <person name="Nafisah S."/>
            <person name="Loh J."/>
            <person name="Nouioui I."/>
            <person name="Goodfellow M."/>
        </authorList>
    </citation>
    <scope>NUCLEOTIDE SEQUENCE</scope>
    <source>
        <strain evidence="3">CSCA 57</strain>
    </source>
</reference>
<keyword evidence="2" id="KW-0812">Transmembrane</keyword>